<accession>A0A2U1JSQ3</accession>
<dbReference type="InterPro" id="IPR000873">
    <property type="entry name" value="AMP-dep_synth/lig_dom"/>
</dbReference>
<gene>
    <name evidence="4" type="ORF">DCC39_15560</name>
</gene>
<evidence type="ECO:0000313" key="5">
    <source>
        <dbReference type="Proteomes" id="UP000245998"/>
    </source>
</evidence>
<dbReference type="GO" id="GO:0006631">
    <property type="term" value="P:fatty acid metabolic process"/>
    <property type="evidence" value="ECO:0007669"/>
    <property type="project" value="TreeGrafter"/>
</dbReference>
<evidence type="ECO:0000256" key="1">
    <source>
        <dbReference type="ARBA" id="ARBA00006432"/>
    </source>
</evidence>
<organism evidence="4 5">
    <name type="scientific">Pueribacillus theae</name>
    <dbReference type="NCBI Taxonomy" id="2171751"/>
    <lineage>
        <taxon>Bacteria</taxon>
        <taxon>Bacillati</taxon>
        <taxon>Bacillota</taxon>
        <taxon>Bacilli</taxon>
        <taxon>Bacillales</taxon>
        <taxon>Bacillaceae</taxon>
        <taxon>Pueribacillus</taxon>
    </lineage>
</organism>
<proteinExistence type="inferred from homology"/>
<protein>
    <recommendedName>
        <fullName evidence="3">AMP-dependent synthetase/ligase domain-containing protein</fullName>
    </recommendedName>
</protein>
<dbReference type="InterPro" id="IPR020845">
    <property type="entry name" value="AMP-binding_CS"/>
</dbReference>
<dbReference type="PANTHER" id="PTHR43201:SF5">
    <property type="entry name" value="MEDIUM-CHAIN ACYL-COA LIGASE ACSF2, MITOCHONDRIAL"/>
    <property type="match status" value="1"/>
</dbReference>
<evidence type="ECO:0000313" key="4">
    <source>
        <dbReference type="EMBL" id="PWA08142.1"/>
    </source>
</evidence>
<dbReference type="PROSITE" id="PS00455">
    <property type="entry name" value="AMP_BINDING"/>
    <property type="match status" value="1"/>
</dbReference>
<dbReference type="Gene3D" id="3.40.50.980">
    <property type="match status" value="2"/>
</dbReference>
<feature type="domain" description="AMP-dependent synthetase/ligase" evidence="3">
    <location>
        <begin position="10"/>
        <end position="343"/>
    </location>
</feature>
<comment type="similarity">
    <text evidence="1">Belongs to the ATP-dependent AMP-binding enzyme family.</text>
</comment>
<dbReference type="EMBL" id="QCZG01000041">
    <property type="protein sequence ID" value="PWA08142.1"/>
    <property type="molecule type" value="Genomic_DNA"/>
</dbReference>
<keyword evidence="5" id="KW-1185">Reference proteome</keyword>
<dbReference type="PANTHER" id="PTHR43201">
    <property type="entry name" value="ACYL-COA SYNTHETASE"/>
    <property type="match status" value="1"/>
</dbReference>
<dbReference type="RefSeq" id="WP_116555823.1">
    <property type="nucleotide sequence ID" value="NZ_QCZG01000041.1"/>
</dbReference>
<name>A0A2U1JSQ3_9BACI</name>
<keyword evidence="2" id="KW-0436">Ligase</keyword>
<comment type="caution">
    <text evidence="4">The sequence shown here is derived from an EMBL/GenBank/DDBJ whole genome shotgun (WGS) entry which is preliminary data.</text>
</comment>
<sequence>METVNELFYKMKQYGENPAVISRNKPITYAQLIEKSCKLASGLKKVMEPGDKISVWLPNSIEWITIELAAGLIGVTVIPLNLRYKVHELEYILQNSESKMFIFQPKFEGYNYEAIVGQLFQNKAELFPHLKYVVSTDETTSDCKIKSELLTTFFHENSDGYESFDKESSNPKSIFNIYYTSGTTSRPKGAMLPQRTIIKHSYNAARYLRIDSEDVVLGALPFCGIFGLNTLFASLTMGACVVPMERYKPFDALKMIEEYKCTVFNGVDGMITPFFEENKLDFDLSSVRIGAYAIFSSNSRLFIEKISDIFPNIKAVQPYGMTEVGSLLFIGNPEASLEKRSLAGGQRVSSEIEVDILI</sequence>
<dbReference type="SUPFAM" id="SSF56801">
    <property type="entry name" value="Acetyl-CoA synthetase-like"/>
    <property type="match status" value="1"/>
</dbReference>
<dbReference type="Pfam" id="PF00501">
    <property type="entry name" value="AMP-binding"/>
    <property type="match status" value="1"/>
</dbReference>
<dbReference type="OrthoDB" id="9765680at2"/>
<reference evidence="4 5" key="1">
    <citation type="submission" date="2018-04" db="EMBL/GenBank/DDBJ databases">
        <title>Camelliibacillus theae gen. nov., sp. nov., isolated from Pu'er tea.</title>
        <authorList>
            <person name="Niu L."/>
        </authorList>
    </citation>
    <scope>NUCLEOTIDE SEQUENCE [LARGE SCALE GENOMIC DNA]</scope>
    <source>
        <strain evidence="4 5">T8</strain>
    </source>
</reference>
<evidence type="ECO:0000259" key="3">
    <source>
        <dbReference type="Pfam" id="PF00501"/>
    </source>
</evidence>
<dbReference type="AlphaFoldDB" id="A0A2U1JSQ3"/>
<evidence type="ECO:0000256" key="2">
    <source>
        <dbReference type="ARBA" id="ARBA00022598"/>
    </source>
</evidence>
<dbReference type="GO" id="GO:0031956">
    <property type="term" value="F:medium-chain fatty acid-CoA ligase activity"/>
    <property type="evidence" value="ECO:0007669"/>
    <property type="project" value="TreeGrafter"/>
</dbReference>
<dbReference type="Proteomes" id="UP000245998">
    <property type="component" value="Unassembled WGS sequence"/>
</dbReference>